<comment type="similarity">
    <text evidence="2">Belongs to the UPF0410 family.</text>
</comment>
<dbReference type="GO" id="GO:0005886">
    <property type="term" value="C:plasma membrane"/>
    <property type="evidence" value="ECO:0007669"/>
    <property type="project" value="UniProtKB-SubCell"/>
</dbReference>
<keyword evidence="6 7" id="KW-0472">Membrane</keyword>
<keyword evidence="3" id="KW-1003">Cell membrane</keyword>
<evidence type="ECO:0000256" key="1">
    <source>
        <dbReference type="ARBA" id="ARBA00004651"/>
    </source>
</evidence>
<feature type="transmembrane region" description="Helical" evidence="7">
    <location>
        <begin position="61"/>
        <end position="82"/>
    </location>
</feature>
<sequence length="92" mass="9613">MILTILGWIVFGLIVGFIARALVPGKDNIGILRTILLGILGSVVGGLIVALFTGGLRSGAAFSPVSWIGSIVVAIILLVIYNKVTGRKGVRR</sequence>
<dbReference type="Proteomes" id="UP000535890">
    <property type="component" value="Unassembled WGS sequence"/>
</dbReference>
<evidence type="ECO:0000256" key="2">
    <source>
        <dbReference type="ARBA" id="ARBA00011006"/>
    </source>
</evidence>
<dbReference type="RefSeq" id="WP_179795407.1">
    <property type="nucleotide sequence ID" value="NZ_BAABHP010000024.1"/>
</dbReference>
<dbReference type="EMBL" id="JACCBN010000001">
    <property type="protein sequence ID" value="NYD37888.1"/>
    <property type="molecule type" value="Genomic_DNA"/>
</dbReference>
<feature type="transmembrane region" description="Helical" evidence="7">
    <location>
        <begin position="6"/>
        <end position="23"/>
    </location>
</feature>
<accession>A0A7Y9DYH0</accession>
<comment type="subcellular location">
    <subcellularLocation>
        <location evidence="1">Cell membrane</location>
        <topology evidence="1">Multi-pass membrane protein</topology>
    </subcellularLocation>
</comment>
<keyword evidence="4 7" id="KW-0812">Transmembrane</keyword>
<dbReference type="InterPro" id="IPR007341">
    <property type="entry name" value="Transgly_assoc"/>
</dbReference>
<evidence type="ECO:0000313" key="8">
    <source>
        <dbReference type="EMBL" id="NYD37888.1"/>
    </source>
</evidence>
<organism evidence="8 9">
    <name type="scientific">Actinomycetospora corticicola</name>
    <dbReference type="NCBI Taxonomy" id="663602"/>
    <lineage>
        <taxon>Bacteria</taxon>
        <taxon>Bacillati</taxon>
        <taxon>Actinomycetota</taxon>
        <taxon>Actinomycetes</taxon>
        <taxon>Pseudonocardiales</taxon>
        <taxon>Pseudonocardiaceae</taxon>
        <taxon>Actinomycetospora</taxon>
    </lineage>
</organism>
<keyword evidence="5 7" id="KW-1133">Transmembrane helix</keyword>
<feature type="transmembrane region" description="Helical" evidence="7">
    <location>
        <begin position="35"/>
        <end position="55"/>
    </location>
</feature>
<dbReference type="PANTHER" id="PTHR33884:SF3">
    <property type="entry name" value="UPF0410 PROTEIN YMGE"/>
    <property type="match status" value="1"/>
</dbReference>
<reference evidence="8 9" key="1">
    <citation type="submission" date="2020-07" db="EMBL/GenBank/DDBJ databases">
        <title>Sequencing the genomes of 1000 actinobacteria strains.</title>
        <authorList>
            <person name="Klenk H.-P."/>
        </authorList>
    </citation>
    <scope>NUCLEOTIDE SEQUENCE [LARGE SCALE GENOMIC DNA]</scope>
    <source>
        <strain evidence="8 9">DSM 45772</strain>
    </source>
</reference>
<proteinExistence type="inferred from homology"/>
<evidence type="ECO:0000256" key="5">
    <source>
        <dbReference type="ARBA" id="ARBA00022989"/>
    </source>
</evidence>
<evidence type="ECO:0000313" key="9">
    <source>
        <dbReference type="Proteomes" id="UP000535890"/>
    </source>
</evidence>
<keyword evidence="9" id="KW-1185">Reference proteome</keyword>
<evidence type="ECO:0000256" key="3">
    <source>
        <dbReference type="ARBA" id="ARBA00022475"/>
    </source>
</evidence>
<evidence type="ECO:0000256" key="4">
    <source>
        <dbReference type="ARBA" id="ARBA00022692"/>
    </source>
</evidence>
<protein>
    <submittedName>
        <fullName evidence="8">Putative membrane protein YeaQ/YmgE (Transglycosylase-associated protein family)</fullName>
    </submittedName>
</protein>
<dbReference type="Pfam" id="PF04226">
    <property type="entry name" value="Transgly_assoc"/>
    <property type="match status" value="1"/>
</dbReference>
<comment type="caution">
    <text evidence="8">The sequence shown here is derived from an EMBL/GenBank/DDBJ whole genome shotgun (WGS) entry which is preliminary data.</text>
</comment>
<name>A0A7Y9DYH0_9PSEU</name>
<dbReference type="AlphaFoldDB" id="A0A7Y9DYH0"/>
<gene>
    <name evidence="8" type="ORF">BJ983_003990</name>
</gene>
<evidence type="ECO:0000256" key="6">
    <source>
        <dbReference type="ARBA" id="ARBA00023136"/>
    </source>
</evidence>
<dbReference type="PANTHER" id="PTHR33884">
    <property type="entry name" value="UPF0410 PROTEIN YMGE"/>
    <property type="match status" value="1"/>
</dbReference>
<evidence type="ECO:0000256" key="7">
    <source>
        <dbReference type="SAM" id="Phobius"/>
    </source>
</evidence>